<evidence type="ECO:0000313" key="1">
    <source>
        <dbReference type="EMBL" id="ADX71320.1"/>
    </source>
</evidence>
<dbReference type="AlphaFoldDB" id="F0M5I8"/>
<sequence length="32" mass="3313">MLDLGVIAVIELLLEQAAETVRLSASAGVTTK</sequence>
<dbReference type="Proteomes" id="UP000008639">
    <property type="component" value="Chromosome"/>
</dbReference>
<accession>F0M5I8</accession>
<dbReference type="STRING" id="930171.Asphe3_01010"/>
<proteinExistence type="predicted"/>
<protein>
    <submittedName>
        <fullName evidence="1">Uncharacterized protein</fullName>
    </submittedName>
</protein>
<dbReference type="KEGG" id="apn:Asphe3_01010"/>
<reference evidence="1 2" key="1">
    <citation type="journal article" date="2011" name="Stand. Genomic Sci.">
        <title>Complete genome sequence of Arthrobacter phenanthrenivorans type strain (Sphe3).</title>
        <authorList>
            <person name="Kallimanis A."/>
            <person name="Labutti K.M."/>
            <person name="Lapidus A."/>
            <person name="Clum A."/>
            <person name="Lykidis A."/>
            <person name="Mavromatis K."/>
            <person name="Pagani I."/>
            <person name="Liolios K."/>
            <person name="Ivanova N."/>
            <person name="Goodwin L."/>
            <person name="Pitluck S."/>
            <person name="Chen A."/>
            <person name="Palaniappan K."/>
            <person name="Markowitz V."/>
            <person name="Bristow J."/>
            <person name="Velentzas A.D."/>
            <person name="Perisynakis A."/>
            <person name="Ouzounis C.C."/>
            <person name="Kyrpides N.C."/>
            <person name="Koukkou A.I."/>
            <person name="Drainas C."/>
        </authorList>
    </citation>
    <scope>NUCLEOTIDE SEQUENCE [LARGE SCALE GENOMIC DNA]</scope>
    <source>
        <strain evidence="2">DSM 18606 / JCM 16027 / LMG 23796 / Sphe3</strain>
    </source>
</reference>
<dbReference type="EMBL" id="CP002379">
    <property type="protein sequence ID" value="ADX71320.1"/>
    <property type="molecule type" value="Genomic_DNA"/>
</dbReference>
<organism evidence="1 2">
    <name type="scientific">Pseudarthrobacter phenanthrenivorans (strain DSM 18606 / JCM 16027 / LMG 23796 / Sphe3)</name>
    <name type="common">Arthrobacter phenanthrenivorans</name>
    <dbReference type="NCBI Taxonomy" id="930171"/>
    <lineage>
        <taxon>Bacteria</taxon>
        <taxon>Bacillati</taxon>
        <taxon>Actinomycetota</taxon>
        <taxon>Actinomycetes</taxon>
        <taxon>Micrococcales</taxon>
        <taxon>Micrococcaceae</taxon>
        <taxon>Pseudarthrobacter</taxon>
    </lineage>
</organism>
<evidence type="ECO:0000313" key="2">
    <source>
        <dbReference type="Proteomes" id="UP000008639"/>
    </source>
</evidence>
<name>F0M5I8_PSEPM</name>
<gene>
    <name evidence="1" type="ordered locus">Asphe3_01010</name>
</gene>
<dbReference type="HOGENOM" id="CLU_3387767_0_0_11"/>